<dbReference type="PANTHER" id="PTHR40074:SF2">
    <property type="entry name" value="O-ACETYLTRANSFERASE WECH"/>
    <property type="match status" value="1"/>
</dbReference>
<evidence type="ECO:0000313" key="9">
    <source>
        <dbReference type="EMBL" id="KRM92288.1"/>
    </source>
</evidence>
<dbReference type="AlphaFoldDB" id="A0A0R2CM82"/>
<protein>
    <submittedName>
        <fullName evidence="9">Acyltransferase 3</fullName>
    </submittedName>
</protein>
<evidence type="ECO:0000256" key="6">
    <source>
        <dbReference type="ARBA" id="ARBA00023136"/>
    </source>
</evidence>
<feature type="domain" description="Acyltransferase 3" evidence="8">
    <location>
        <begin position="2"/>
        <end position="321"/>
    </location>
</feature>
<keyword evidence="6 7" id="KW-0472">Membrane</keyword>
<evidence type="ECO:0000256" key="5">
    <source>
        <dbReference type="ARBA" id="ARBA00022989"/>
    </source>
</evidence>
<evidence type="ECO:0000256" key="3">
    <source>
        <dbReference type="ARBA" id="ARBA00022475"/>
    </source>
</evidence>
<dbReference type="PANTHER" id="PTHR40074">
    <property type="entry name" value="O-ACETYLTRANSFERASE WECH"/>
    <property type="match status" value="1"/>
</dbReference>
<keyword evidence="4 7" id="KW-0812">Transmembrane</keyword>
<evidence type="ECO:0000256" key="4">
    <source>
        <dbReference type="ARBA" id="ARBA00022692"/>
    </source>
</evidence>
<dbReference type="InterPro" id="IPR002656">
    <property type="entry name" value="Acyl_transf_3_dom"/>
</dbReference>
<evidence type="ECO:0000256" key="7">
    <source>
        <dbReference type="SAM" id="Phobius"/>
    </source>
</evidence>
<feature type="transmembrane region" description="Helical" evidence="7">
    <location>
        <begin position="173"/>
        <end position="192"/>
    </location>
</feature>
<comment type="subcellular location">
    <subcellularLocation>
        <location evidence="1">Cell membrane</location>
        <topology evidence="1">Multi-pass membrane protein</topology>
    </subcellularLocation>
</comment>
<dbReference type="PATRIC" id="fig|1423745.4.peg.444"/>
<keyword evidence="9" id="KW-0808">Transferase</keyword>
<sequence length="337" mass="38176">MLAIFGVLVIHSSWNKGSASLELSSALLRNIFAPAVFLFIMNSGATLLDYREKYSTKTFLNKRIHRVVLPFVFWSVIYYLVGGFLRNPLPNVNFTVAKPSLLNFLTTFLSGDINGAFWFFYCMITLYLITPILSVLVKDHLNLMFYWVCLDFVVSFLIIYLNNNSWHLTLNQYLFPLNATNYVSFFMMGYLLRVGYFKPVTLKYLAVFGGVSIGIMLLLAGLAVKFNLDPLLANLGSYGGPLLFVYTIGAAVFLQKLGTKLGFFQRRQVQKVLAALSSLSLGVYILHPFFLKLFFVLTGTAYTSWLDLLVMPIFTYVLCGLAVYLLKKIPYVKTILP</sequence>
<dbReference type="GO" id="GO:0016413">
    <property type="term" value="F:O-acetyltransferase activity"/>
    <property type="evidence" value="ECO:0007669"/>
    <property type="project" value="TreeGrafter"/>
</dbReference>
<evidence type="ECO:0000259" key="8">
    <source>
        <dbReference type="Pfam" id="PF01757"/>
    </source>
</evidence>
<keyword evidence="5 7" id="KW-1133">Transmembrane helix</keyword>
<dbReference type="Proteomes" id="UP000051586">
    <property type="component" value="Unassembled WGS sequence"/>
</dbReference>
<feature type="transmembrane region" description="Helical" evidence="7">
    <location>
        <begin position="144"/>
        <end position="161"/>
    </location>
</feature>
<feature type="transmembrane region" description="Helical" evidence="7">
    <location>
        <begin position="31"/>
        <end position="48"/>
    </location>
</feature>
<evidence type="ECO:0000256" key="2">
    <source>
        <dbReference type="ARBA" id="ARBA00007400"/>
    </source>
</evidence>
<dbReference type="Pfam" id="PF01757">
    <property type="entry name" value="Acyl_transf_3"/>
    <property type="match status" value="1"/>
</dbReference>
<comment type="similarity">
    <text evidence="2">Belongs to the acyltransferase 3 family.</text>
</comment>
<feature type="transmembrane region" description="Helical" evidence="7">
    <location>
        <begin position="309"/>
        <end position="326"/>
    </location>
</feature>
<dbReference type="GO" id="GO:0005886">
    <property type="term" value="C:plasma membrane"/>
    <property type="evidence" value="ECO:0007669"/>
    <property type="project" value="UniProtKB-SubCell"/>
</dbReference>
<dbReference type="GO" id="GO:0009246">
    <property type="term" value="P:enterobacterial common antigen biosynthetic process"/>
    <property type="evidence" value="ECO:0007669"/>
    <property type="project" value="TreeGrafter"/>
</dbReference>
<evidence type="ECO:0000313" key="10">
    <source>
        <dbReference type="Proteomes" id="UP000051586"/>
    </source>
</evidence>
<feature type="transmembrane region" description="Helical" evidence="7">
    <location>
        <begin position="68"/>
        <end position="85"/>
    </location>
</feature>
<feature type="transmembrane region" description="Helical" evidence="7">
    <location>
        <begin position="235"/>
        <end position="254"/>
    </location>
</feature>
<dbReference type="EMBL" id="AYZI01000002">
    <property type="protein sequence ID" value="KRM92288.1"/>
    <property type="molecule type" value="Genomic_DNA"/>
</dbReference>
<accession>A0A0R2CM82</accession>
<comment type="caution">
    <text evidence="9">The sequence shown here is derived from an EMBL/GenBank/DDBJ whole genome shotgun (WGS) entry which is preliminary data.</text>
</comment>
<organism evidence="9 10">
    <name type="scientific">Fructilactobacillus florum DSM 22689 = JCM 16035</name>
    <dbReference type="NCBI Taxonomy" id="1423745"/>
    <lineage>
        <taxon>Bacteria</taxon>
        <taxon>Bacillati</taxon>
        <taxon>Bacillota</taxon>
        <taxon>Bacilli</taxon>
        <taxon>Lactobacillales</taxon>
        <taxon>Lactobacillaceae</taxon>
        <taxon>Fructilactobacillus</taxon>
    </lineage>
</organism>
<feature type="transmembrane region" description="Helical" evidence="7">
    <location>
        <begin position="204"/>
        <end position="223"/>
    </location>
</feature>
<feature type="transmembrane region" description="Helical" evidence="7">
    <location>
        <begin position="116"/>
        <end position="137"/>
    </location>
</feature>
<keyword evidence="3" id="KW-1003">Cell membrane</keyword>
<proteinExistence type="inferred from homology"/>
<evidence type="ECO:0000256" key="1">
    <source>
        <dbReference type="ARBA" id="ARBA00004651"/>
    </source>
</evidence>
<gene>
    <name evidence="9" type="ORF">FC87_GL000419</name>
</gene>
<keyword evidence="9" id="KW-0012">Acyltransferase</keyword>
<name>A0A0R2CM82_9LACO</name>
<reference evidence="9 10" key="1">
    <citation type="journal article" date="2015" name="Genome Announc.">
        <title>Expanding the biotechnology potential of lactobacilli through comparative genomics of 213 strains and associated genera.</title>
        <authorList>
            <person name="Sun Z."/>
            <person name="Harris H.M."/>
            <person name="McCann A."/>
            <person name="Guo C."/>
            <person name="Argimon S."/>
            <person name="Zhang W."/>
            <person name="Yang X."/>
            <person name="Jeffery I.B."/>
            <person name="Cooney J.C."/>
            <person name="Kagawa T.F."/>
            <person name="Liu W."/>
            <person name="Song Y."/>
            <person name="Salvetti E."/>
            <person name="Wrobel A."/>
            <person name="Rasinkangas P."/>
            <person name="Parkhill J."/>
            <person name="Rea M.C."/>
            <person name="O'Sullivan O."/>
            <person name="Ritari J."/>
            <person name="Douillard F.P."/>
            <person name="Paul Ross R."/>
            <person name="Yang R."/>
            <person name="Briner A.E."/>
            <person name="Felis G.E."/>
            <person name="de Vos W.M."/>
            <person name="Barrangou R."/>
            <person name="Klaenhammer T.R."/>
            <person name="Caufield P.W."/>
            <person name="Cui Y."/>
            <person name="Zhang H."/>
            <person name="O'Toole P.W."/>
        </authorList>
    </citation>
    <scope>NUCLEOTIDE SEQUENCE [LARGE SCALE GENOMIC DNA]</scope>
    <source>
        <strain evidence="9 10">DSM 22689</strain>
    </source>
</reference>
<feature type="transmembrane region" description="Helical" evidence="7">
    <location>
        <begin position="275"/>
        <end position="297"/>
    </location>
</feature>